<feature type="region of interest" description="Disordered" evidence="10">
    <location>
        <begin position="263"/>
        <end position="282"/>
    </location>
</feature>
<feature type="compositionally biased region" description="Low complexity" evidence="10">
    <location>
        <begin position="67"/>
        <end position="79"/>
    </location>
</feature>
<comment type="similarity">
    <text evidence="2">Belongs to the MYT1 family.</text>
</comment>
<keyword evidence="8" id="KW-0804">Transcription</keyword>
<dbReference type="InterPro" id="IPR002515">
    <property type="entry name" value="Znf_C2H2C"/>
</dbReference>
<reference evidence="11 12" key="2">
    <citation type="submission" date="2018-11" db="EMBL/GenBank/DDBJ databases">
        <authorList>
            <consortium name="Pathogen Informatics"/>
        </authorList>
    </citation>
    <scope>NUCLEOTIDE SEQUENCE [LARGE SCALE GENOMIC DNA]</scope>
</reference>
<keyword evidence="5" id="KW-0863">Zinc-finger</keyword>
<evidence type="ECO:0000313" key="12">
    <source>
        <dbReference type="Proteomes" id="UP000278627"/>
    </source>
</evidence>
<dbReference type="EMBL" id="UZAD01013367">
    <property type="protein sequence ID" value="VDN94416.1"/>
    <property type="molecule type" value="Genomic_DNA"/>
</dbReference>
<protein>
    <submittedName>
        <fullName evidence="13">C2H2-type domain-containing protein</fullName>
    </submittedName>
</protein>
<dbReference type="PROSITE" id="PS51802">
    <property type="entry name" value="ZF_CCHHC"/>
    <property type="match status" value="2"/>
</dbReference>
<evidence type="ECO:0000256" key="6">
    <source>
        <dbReference type="ARBA" id="ARBA00022833"/>
    </source>
</evidence>
<keyword evidence="7" id="KW-0805">Transcription regulation</keyword>
<evidence type="ECO:0000256" key="3">
    <source>
        <dbReference type="ARBA" id="ARBA00022723"/>
    </source>
</evidence>
<dbReference type="FunFam" id="4.10.320.30:FF:000001">
    <property type="entry name" value="Myelin transcription factor 1-like, a"/>
    <property type="match status" value="2"/>
</dbReference>
<dbReference type="STRING" id="6280.A0A0N4TWJ0"/>
<reference evidence="13" key="1">
    <citation type="submission" date="2016-04" db="UniProtKB">
        <authorList>
            <consortium name="WormBaseParasite"/>
        </authorList>
    </citation>
    <scope>IDENTIFICATION</scope>
</reference>
<dbReference type="WBParaSite" id="BPAG_0001330301-mRNA-1">
    <property type="protein sequence ID" value="BPAG_0001330301-mRNA-1"/>
    <property type="gene ID" value="BPAG_0001330301"/>
</dbReference>
<dbReference type="GO" id="GO:0000981">
    <property type="term" value="F:DNA-binding transcription factor activity, RNA polymerase II-specific"/>
    <property type="evidence" value="ECO:0007669"/>
    <property type="project" value="TreeGrafter"/>
</dbReference>
<evidence type="ECO:0000256" key="4">
    <source>
        <dbReference type="ARBA" id="ARBA00022737"/>
    </source>
</evidence>
<comment type="subcellular location">
    <subcellularLocation>
        <location evidence="1">Nucleus</location>
    </subcellularLocation>
</comment>
<feature type="region of interest" description="Disordered" evidence="10">
    <location>
        <begin position="66"/>
        <end position="85"/>
    </location>
</feature>
<dbReference type="GO" id="GO:0000978">
    <property type="term" value="F:RNA polymerase II cis-regulatory region sequence-specific DNA binding"/>
    <property type="evidence" value="ECO:0007669"/>
    <property type="project" value="TreeGrafter"/>
</dbReference>
<evidence type="ECO:0000256" key="10">
    <source>
        <dbReference type="SAM" id="MobiDB-lite"/>
    </source>
</evidence>
<dbReference type="GO" id="GO:0007399">
    <property type="term" value="P:nervous system development"/>
    <property type="evidence" value="ECO:0007669"/>
    <property type="project" value="UniProtKB-KW"/>
</dbReference>
<proteinExistence type="inferred from homology"/>
<dbReference type="Pfam" id="PF01530">
    <property type="entry name" value="zf-C2HC"/>
    <property type="match status" value="2"/>
</dbReference>
<dbReference type="GO" id="GO:0008270">
    <property type="term" value="F:zinc ion binding"/>
    <property type="evidence" value="ECO:0007669"/>
    <property type="project" value="UniProtKB-KW"/>
</dbReference>
<dbReference type="SUPFAM" id="SSF103637">
    <property type="entry name" value="CCHHC domain"/>
    <property type="match status" value="2"/>
</dbReference>
<accession>A0A0N4TWJ0</accession>
<evidence type="ECO:0000256" key="9">
    <source>
        <dbReference type="ARBA" id="ARBA00023242"/>
    </source>
</evidence>
<keyword evidence="3" id="KW-0479">Metal-binding</keyword>
<keyword evidence="4" id="KW-0677">Repeat</keyword>
<evidence type="ECO:0000256" key="7">
    <source>
        <dbReference type="ARBA" id="ARBA00023015"/>
    </source>
</evidence>
<evidence type="ECO:0000256" key="5">
    <source>
        <dbReference type="ARBA" id="ARBA00022771"/>
    </source>
</evidence>
<dbReference type="Proteomes" id="UP000278627">
    <property type="component" value="Unassembled WGS sequence"/>
</dbReference>
<evidence type="ECO:0000313" key="11">
    <source>
        <dbReference type="EMBL" id="VDN94416.1"/>
    </source>
</evidence>
<sequence length="641" mass="69256">MTATPHFLFAAMTKLHHTTNATNLHQNLPTITSSKDLSLTSTVTNDPVKNDSNLCIKQPEITPLTCSRSLSSSSSSSSSGNDNSIPIEVLSSSNCHKLITNDCCSKNSNRNTDETNNAYINNVKRRRKPDAKNIVHVIEQITEEQDDDLDANINKFTNNINIDTTDKIICKPSTSNLIPNQITSKLSTITSFNTPTTTTTDTDNTITTTTSITDTVTDTITSTTTTTTNHLPLRFSIESLATSAPKHISVSNVNLNTIENISSPESCTSQSPHSVDSHSSQYTSYDKSSIKQLSSFDNCDFRNPSKISYSLLSSSSSSSSSVAVAAAASSTTTTTAFHGGLKNRNESGKLTCPTPGCDGSGHQTGLYTHHRSLSGCPRRPDKSTIQLLALQQDTVLRCTTPGCTGKGHVNSNRTSHRSLSGCPIAYQQKLARKSMRHMSHQMTVTTAPSTSSNHINDVSMMIVPPPTTTIHSINNNKFVATTTDEIPLDLTLRKCNQKFTEKRNQENKDSRKVKRSRTDDIGHLLNRNITNDAIASPTIAPFSTNNANPSKYLLGKEMNLMLEESALSKCFTNSMNTTTTTTTIATTTTTTTTAVTSTTTLAATMGANVNNDSSMTGFQLAQLLLAQLQAQRDASSSVLLS</sequence>
<dbReference type="PANTHER" id="PTHR10816">
    <property type="entry name" value="MYELIN TRANSCRIPTION FACTOR 1-RELATED"/>
    <property type="match status" value="1"/>
</dbReference>
<dbReference type="GO" id="GO:0005634">
    <property type="term" value="C:nucleus"/>
    <property type="evidence" value="ECO:0007669"/>
    <property type="project" value="UniProtKB-SubCell"/>
</dbReference>
<evidence type="ECO:0000256" key="2">
    <source>
        <dbReference type="ARBA" id="ARBA00010194"/>
    </source>
</evidence>
<dbReference type="PANTHER" id="PTHR10816:SF15">
    <property type="entry name" value="MYELIN TRANSCRIPTION FACTOR 1-LIKE PROTEIN"/>
    <property type="match status" value="1"/>
</dbReference>
<dbReference type="AlphaFoldDB" id="A0A0N4TWJ0"/>
<dbReference type="Gene3D" id="4.10.320.30">
    <property type="match status" value="2"/>
</dbReference>
<evidence type="ECO:0000313" key="13">
    <source>
        <dbReference type="WBParaSite" id="BPAG_0001330301-mRNA-1"/>
    </source>
</evidence>
<keyword evidence="6" id="KW-0862">Zinc</keyword>
<name>A0A0N4TWJ0_BRUPA</name>
<dbReference type="InterPro" id="IPR036060">
    <property type="entry name" value="Znf_C2H2C_sf"/>
</dbReference>
<evidence type="ECO:0000256" key="1">
    <source>
        <dbReference type="ARBA" id="ARBA00004123"/>
    </source>
</evidence>
<feature type="compositionally biased region" description="Low complexity" evidence="10">
    <location>
        <begin position="269"/>
        <end position="281"/>
    </location>
</feature>
<keyword evidence="12" id="KW-1185">Reference proteome</keyword>
<keyword evidence="9" id="KW-0539">Nucleus</keyword>
<evidence type="ECO:0000256" key="8">
    <source>
        <dbReference type="ARBA" id="ARBA00023163"/>
    </source>
</evidence>
<gene>
    <name evidence="11" type="ORF">BPAG_LOCUS13231</name>
</gene>
<organism evidence="13">
    <name type="scientific">Brugia pahangi</name>
    <name type="common">Filarial nematode worm</name>
    <dbReference type="NCBI Taxonomy" id="6280"/>
    <lineage>
        <taxon>Eukaryota</taxon>
        <taxon>Metazoa</taxon>
        <taxon>Ecdysozoa</taxon>
        <taxon>Nematoda</taxon>
        <taxon>Chromadorea</taxon>
        <taxon>Rhabditida</taxon>
        <taxon>Spirurina</taxon>
        <taxon>Spiruromorpha</taxon>
        <taxon>Filarioidea</taxon>
        <taxon>Onchocercidae</taxon>
        <taxon>Brugia</taxon>
    </lineage>
</organism>